<comment type="caution">
    <text evidence="2">The sequence shown here is derived from an EMBL/GenBank/DDBJ whole genome shotgun (WGS) entry which is preliminary data.</text>
</comment>
<dbReference type="Proteomes" id="UP000033393">
    <property type="component" value="Unassembled WGS sequence"/>
</dbReference>
<keyword evidence="3" id="KW-1185">Reference proteome</keyword>
<name>A0A0F0GQZ9_LENAE</name>
<evidence type="ECO:0000256" key="1">
    <source>
        <dbReference type="SAM" id="Phobius"/>
    </source>
</evidence>
<feature type="transmembrane region" description="Helical" evidence="1">
    <location>
        <begin position="84"/>
        <end position="101"/>
    </location>
</feature>
<dbReference type="PATRIC" id="fig|68170.10.peg.8174"/>
<keyword evidence="1" id="KW-0472">Membrane</keyword>
<keyword evidence="1" id="KW-0812">Transmembrane</keyword>
<evidence type="ECO:0000313" key="3">
    <source>
        <dbReference type="Proteomes" id="UP000033393"/>
    </source>
</evidence>
<gene>
    <name evidence="2" type="ORF">UK23_31575</name>
</gene>
<dbReference type="EMBL" id="JYJG01000273">
    <property type="protein sequence ID" value="KJK43838.1"/>
    <property type="molecule type" value="Genomic_DNA"/>
</dbReference>
<keyword evidence="1" id="KW-1133">Transmembrane helix</keyword>
<accession>A0A0F0GQZ9</accession>
<dbReference type="OrthoDB" id="3624913at2"/>
<feature type="transmembrane region" description="Helical" evidence="1">
    <location>
        <begin position="47"/>
        <end position="64"/>
    </location>
</feature>
<evidence type="ECO:0000313" key="2">
    <source>
        <dbReference type="EMBL" id="KJK43838.1"/>
    </source>
</evidence>
<feature type="transmembrane region" description="Helical" evidence="1">
    <location>
        <begin position="12"/>
        <end position="35"/>
    </location>
</feature>
<feature type="transmembrane region" description="Helical" evidence="1">
    <location>
        <begin position="108"/>
        <end position="128"/>
    </location>
</feature>
<organism evidence="2 3">
    <name type="scientific">Lentzea aerocolonigenes</name>
    <name type="common">Lechevalieria aerocolonigenes</name>
    <name type="synonym">Saccharothrix aerocolonigenes</name>
    <dbReference type="NCBI Taxonomy" id="68170"/>
    <lineage>
        <taxon>Bacteria</taxon>
        <taxon>Bacillati</taxon>
        <taxon>Actinomycetota</taxon>
        <taxon>Actinomycetes</taxon>
        <taxon>Pseudonocardiales</taxon>
        <taxon>Pseudonocardiaceae</taxon>
        <taxon>Lentzea</taxon>
    </lineage>
</organism>
<protein>
    <submittedName>
        <fullName evidence="2">Uncharacterized protein</fullName>
    </submittedName>
</protein>
<dbReference type="AlphaFoldDB" id="A0A0F0GQZ9"/>
<sequence>MWITGVRTHWWRFALAATGLAVTGFFADASWYLWLPVLLWCALARSVRTGLVVGLVLLALQAWFVVPHGLGWSGPWVPNAMEGYWLYPLLTGVVCSVGLLVDGRWLVGVVWLAAVVGLGLLGTAVAVLDEHEGAAPGDEGVLPGPSGLRLGNAEMRCGSGHGANCARQVEATGEHAHEVMRAHLTSHGYTSAKPLSNNDERVCRSTGLVFGREVCAELKDISATAVKVTWYVNRR</sequence>
<reference evidence="2 3" key="1">
    <citation type="submission" date="2015-02" db="EMBL/GenBank/DDBJ databases">
        <authorList>
            <person name="Ju K.-S."/>
            <person name="Doroghazi J.R."/>
            <person name="Metcalf W."/>
        </authorList>
    </citation>
    <scope>NUCLEOTIDE SEQUENCE [LARGE SCALE GENOMIC DNA]</scope>
    <source>
        <strain evidence="2 3">NRRL B-16140</strain>
    </source>
</reference>
<proteinExistence type="predicted"/>